<comment type="caution">
    <text evidence="1">The sequence shown here is derived from an EMBL/GenBank/DDBJ whole genome shotgun (WGS) entry which is preliminary data.</text>
</comment>
<dbReference type="PANTHER" id="PTHR40050">
    <property type="entry name" value="INNER SPORE COAT PROTEIN H"/>
    <property type="match status" value="1"/>
</dbReference>
<keyword evidence="1" id="KW-0167">Capsid protein</keyword>
<dbReference type="Proteomes" id="UP000245539">
    <property type="component" value="Unassembled WGS sequence"/>
</dbReference>
<dbReference type="InterPro" id="IPR014867">
    <property type="entry name" value="Spore_coat_CotH_CotH2/3/7"/>
</dbReference>
<dbReference type="AlphaFoldDB" id="A0A317C2U8"/>
<evidence type="ECO:0000313" key="1">
    <source>
        <dbReference type="EMBL" id="PWQ92944.1"/>
    </source>
</evidence>
<sequence>MVYEYADSYPVQFDDIAYGINSSGELVYFDTATPGAANIDDEADIAADADFVASDWTDETHSKDVDPNFDKVFDDTQVKRLDFVVTAEHWQSMLDDMTSIYGEFGRRSQGSGLIDSDEDPIFVPAEVYYNGTQWYRVGIRFKGNSSLQGAWQSGILKLSFKLDFDEFEDDYPQIDNQRFYGFKKFSLKNNYNDSSMLREKVAADVFKDAGVPVSHTAFYTLYVDHGNGPQYFGLYTLVEEVDGTVIDTQFSSDDGNLYKPEDGSANFVEGTLNADDFKKKTNEDDEDWSDIEALFAALHDDSRTNDPATWRSNLEAVFDVQGFLRYLAVNGIIQNWDTYGRMIHNYYLYNNPDNGKLTWIPWDNNEPLQTGKQGGALNLDFSNLTDSQWPLIAKIYADTEYKADYDAYLSEVIDGAFDTTTMQAKYETYKNMVESDATTEEDGYSFLNNASEFYSEVTTLKAHAASRATAVDNYLDD</sequence>
<gene>
    <name evidence="1" type="ORF">DKW60_18715</name>
</gene>
<protein>
    <submittedName>
        <fullName evidence="1">Spore coat protein</fullName>
    </submittedName>
</protein>
<accession>A0A317C2U8</accession>
<name>A0A317C2U8_9GAMM</name>
<dbReference type="Pfam" id="PF08757">
    <property type="entry name" value="CotH"/>
    <property type="match status" value="1"/>
</dbReference>
<keyword evidence="2" id="KW-1185">Reference proteome</keyword>
<dbReference type="OrthoDB" id="3235126at2"/>
<evidence type="ECO:0000313" key="2">
    <source>
        <dbReference type="Proteomes" id="UP000245539"/>
    </source>
</evidence>
<dbReference type="PANTHER" id="PTHR40050:SF1">
    <property type="entry name" value="INNER SPORE COAT PROTEIN H"/>
    <property type="match status" value="1"/>
</dbReference>
<reference evidence="1 2" key="1">
    <citation type="submission" date="2018-05" db="EMBL/GenBank/DDBJ databases">
        <title>Leucothrix arctica sp. nov., isolated from Arctic seawater.</title>
        <authorList>
            <person name="Choi A."/>
            <person name="Baek K."/>
        </authorList>
    </citation>
    <scope>NUCLEOTIDE SEQUENCE [LARGE SCALE GENOMIC DNA]</scope>
    <source>
        <strain evidence="1 2">JCM 18388</strain>
    </source>
</reference>
<organism evidence="1 2">
    <name type="scientific">Leucothrix pacifica</name>
    <dbReference type="NCBI Taxonomy" id="1247513"/>
    <lineage>
        <taxon>Bacteria</taxon>
        <taxon>Pseudomonadati</taxon>
        <taxon>Pseudomonadota</taxon>
        <taxon>Gammaproteobacteria</taxon>
        <taxon>Thiotrichales</taxon>
        <taxon>Thiotrichaceae</taxon>
        <taxon>Leucothrix</taxon>
    </lineage>
</organism>
<proteinExistence type="predicted"/>
<dbReference type="EMBL" id="QGKM01000072">
    <property type="protein sequence ID" value="PWQ92944.1"/>
    <property type="molecule type" value="Genomic_DNA"/>
</dbReference>
<keyword evidence="1" id="KW-0946">Virion</keyword>